<comment type="cofactor">
    <cofactor evidence="13">
        <name>[2Fe-2S] cluster</name>
        <dbReference type="ChEBI" id="CHEBI:190135"/>
    </cofactor>
    <text evidence="13">Binds 2 [2Fe-2S] clusters.</text>
</comment>
<comment type="cofactor">
    <cofactor evidence="13">
        <name>Mo-molybdopterin</name>
        <dbReference type="ChEBI" id="CHEBI:71302"/>
    </cofactor>
    <text evidence="13">Binds 1 Mo-molybdopterin (Mo-MPT) cofactor per subunit.</text>
</comment>
<keyword evidence="4 13" id="KW-0001">2Fe-2S</keyword>
<reference evidence="15" key="1">
    <citation type="submission" date="2023-06" db="EMBL/GenBank/DDBJ databases">
        <authorList>
            <person name="Delattre M."/>
        </authorList>
    </citation>
    <scope>NUCLEOTIDE SEQUENCE</scope>
    <source>
        <strain evidence="15">AF72</strain>
    </source>
</reference>
<dbReference type="SUPFAM" id="SSF56003">
    <property type="entry name" value="Molybdenum cofactor-binding domain"/>
    <property type="match status" value="1"/>
</dbReference>
<evidence type="ECO:0000256" key="3">
    <source>
        <dbReference type="ARBA" id="ARBA00022505"/>
    </source>
</evidence>
<gene>
    <name evidence="15" type="ORF">MSPICULIGERA_LOCUS13311</name>
</gene>
<comment type="similarity">
    <text evidence="2">Belongs to the xanthine dehydrogenase family.</text>
</comment>
<dbReference type="Gene3D" id="1.10.150.120">
    <property type="entry name" value="[2Fe-2S]-binding domain"/>
    <property type="match status" value="1"/>
</dbReference>
<feature type="binding site" evidence="13">
    <location>
        <position position="642"/>
    </location>
    <ligand>
        <name>Mo-molybdopterin</name>
        <dbReference type="ChEBI" id="CHEBI:71302"/>
    </ligand>
    <ligandPart>
        <name>Mo</name>
        <dbReference type="ChEBI" id="CHEBI:28685"/>
    </ligandPart>
</feature>
<feature type="binding site" evidence="13">
    <location>
        <position position="757"/>
    </location>
    <ligand>
        <name>Mo-molybdopterin</name>
        <dbReference type="ChEBI" id="CHEBI:71302"/>
    </ligand>
    <ligandPart>
        <name>Mo</name>
        <dbReference type="ChEBI" id="CHEBI:28685"/>
    </ligandPart>
</feature>
<feature type="binding site" evidence="13">
    <location>
        <position position="44"/>
    </location>
    <ligand>
        <name>[2Fe-2S] cluster</name>
        <dbReference type="ChEBI" id="CHEBI:190135"/>
        <label>1</label>
    </ligand>
</feature>
<feature type="binding site" evidence="13">
    <location>
        <position position="923"/>
    </location>
    <ligand>
        <name>Mo-molybdopterin</name>
        <dbReference type="ChEBI" id="CHEBI:71302"/>
    </ligand>
    <ligandPart>
        <name>Mo</name>
        <dbReference type="ChEBI" id="CHEBI:28685"/>
    </ligandPart>
</feature>
<evidence type="ECO:0000256" key="5">
    <source>
        <dbReference type="ARBA" id="ARBA00022723"/>
    </source>
</evidence>
<feature type="binding site" evidence="13">
    <location>
        <position position="611"/>
    </location>
    <ligand>
        <name>Mo-molybdopterin</name>
        <dbReference type="ChEBI" id="CHEBI:71302"/>
    </ligand>
    <ligandPart>
        <name>Mo</name>
        <dbReference type="ChEBI" id="CHEBI:28685"/>
    </ligandPart>
</feature>
<dbReference type="GO" id="GO:0051537">
    <property type="term" value="F:2 iron, 2 sulfur cluster binding"/>
    <property type="evidence" value="ECO:0007669"/>
    <property type="project" value="UniProtKB-KW"/>
</dbReference>
<dbReference type="InterPro" id="IPR036318">
    <property type="entry name" value="FAD-bd_PCMH-like_sf"/>
</dbReference>
<dbReference type="SUPFAM" id="SSF47741">
    <property type="entry name" value="CO dehydrogenase ISP C-domain like"/>
    <property type="match status" value="1"/>
</dbReference>
<dbReference type="InterPro" id="IPR016208">
    <property type="entry name" value="Ald_Oxase/xanthine_DH-like"/>
</dbReference>
<keyword evidence="5 13" id="KW-0479">Metal-binding</keyword>
<evidence type="ECO:0000313" key="15">
    <source>
        <dbReference type="EMBL" id="CAJ0574991.1"/>
    </source>
</evidence>
<dbReference type="AlphaFoldDB" id="A0AA36CTJ9"/>
<comment type="caution">
    <text evidence="15">The sequence shown here is derived from an EMBL/GenBank/DDBJ whole genome shotgun (WGS) entry which is preliminary data.</text>
</comment>
<dbReference type="InterPro" id="IPR002888">
    <property type="entry name" value="2Fe-2S-bd"/>
</dbReference>
<dbReference type="PROSITE" id="PS00197">
    <property type="entry name" value="2FE2S_FER_1"/>
    <property type="match status" value="1"/>
</dbReference>
<name>A0AA36CTJ9_9BILA</name>
<dbReference type="InterPro" id="IPR002346">
    <property type="entry name" value="Mopterin_DH_FAD-bd"/>
</dbReference>
<dbReference type="InterPro" id="IPR036010">
    <property type="entry name" value="2Fe-2S_ferredoxin-like_sf"/>
</dbReference>
<evidence type="ECO:0000256" key="1">
    <source>
        <dbReference type="ARBA" id="ARBA00001974"/>
    </source>
</evidence>
<comment type="cofactor">
    <cofactor evidence="1 12">
        <name>FAD</name>
        <dbReference type="ChEBI" id="CHEBI:57692"/>
    </cofactor>
</comment>
<dbReference type="SUPFAM" id="SSF54665">
    <property type="entry name" value="CO dehydrogenase molybdoprotein N-domain-like"/>
    <property type="match status" value="1"/>
</dbReference>
<accession>A0AA36CTJ9</accession>
<keyword evidence="12" id="KW-0274">FAD</keyword>
<feature type="active site" description="Proton acceptor" evidence="11">
    <location>
        <position position="1102"/>
    </location>
</feature>
<dbReference type="Pfam" id="PF00941">
    <property type="entry name" value="FAD_binding_5"/>
    <property type="match status" value="1"/>
</dbReference>
<feature type="binding site" evidence="13">
    <location>
        <position position="74"/>
    </location>
    <ligand>
        <name>[2Fe-2S] cluster</name>
        <dbReference type="ChEBI" id="CHEBI:190135"/>
        <label>1</label>
    </ligand>
</feature>
<dbReference type="EMBL" id="CATQJA010002635">
    <property type="protein sequence ID" value="CAJ0574991.1"/>
    <property type="molecule type" value="Genomic_DNA"/>
</dbReference>
<dbReference type="FunFam" id="1.10.150.120:FF:000008">
    <property type="entry name" value="Probable aldehyde oxidase gad-3"/>
    <property type="match status" value="1"/>
</dbReference>
<dbReference type="PANTHER" id="PTHR11908">
    <property type="entry name" value="XANTHINE DEHYDROGENASE"/>
    <property type="match status" value="1"/>
</dbReference>
<keyword evidence="8 13" id="KW-0411">Iron-sulfur</keyword>
<dbReference type="PIRSF" id="PIRSF000127">
    <property type="entry name" value="Xanthine_DH"/>
    <property type="match status" value="1"/>
</dbReference>
<organism evidence="15 16">
    <name type="scientific">Mesorhabditis spiculigera</name>
    <dbReference type="NCBI Taxonomy" id="96644"/>
    <lineage>
        <taxon>Eukaryota</taxon>
        <taxon>Metazoa</taxon>
        <taxon>Ecdysozoa</taxon>
        <taxon>Nematoda</taxon>
        <taxon>Chromadorea</taxon>
        <taxon>Rhabditida</taxon>
        <taxon>Rhabditina</taxon>
        <taxon>Rhabditomorpha</taxon>
        <taxon>Rhabditoidea</taxon>
        <taxon>Rhabditidae</taxon>
        <taxon>Mesorhabditinae</taxon>
        <taxon>Mesorhabditis</taxon>
    </lineage>
</organism>
<dbReference type="FunFam" id="3.30.365.10:FF:000002">
    <property type="entry name" value="Xanthine dehydrogenase oxidase"/>
    <property type="match status" value="1"/>
</dbReference>
<dbReference type="Pfam" id="PF20256">
    <property type="entry name" value="MoCoBD_2"/>
    <property type="match status" value="1"/>
</dbReference>
<dbReference type="FunFam" id="3.30.365.10:FF:000001">
    <property type="entry name" value="Xanthine dehydrogenase oxidase"/>
    <property type="match status" value="1"/>
</dbReference>
<dbReference type="FunFam" id="3.10.20.30:FF:000012">
    <property type="entry name" value="Xanthine dehydrogenase/oxidase"/>
    <property type="match status" value="1"/>
</dbReference>
<keyword evidence="7 13" id="KW-0408">Iron</keyword>
<dbReference type="SMART" id="SM01008">
    <property type="entry name" value="Ald_Xan_dh_C"/>
    <property type="match status" value="1"/>
</dbReference>
<feature type="binding site" evidence="12">
    <location>
        <position position="415"/>
    </location>
    <ligand>
        <name>FAD</name>
        <dbReference type="ChEBI" id="CHEBI:57692"/>
    </ligand>
</feature>
<feature type="binding site" evidence="13">
    <location>
        <position position="112"/>
    </location>
    <ligand>
        <name>[2Fe-2S] cluster</name>
        <dbReference type="ChEBI" id="CHEBI:190135"/>
        <label>2</label>
    </ligand>
</feature>
<dbReference type="Gene3D" id="3.30.43.10">
    <property type="entry name" value="Uridine Diphospho-n-acetylenolpyruvylglucosamine Reductase, domain 2"/>
    <property type="match status" value="1"/>
</dbReference>
<dbReference type="InterPro" id="IPR036856">
    <property type="entry name" value="Ald_Oxase/Xan_DH_a/b_sf"/>
</dbReference>
<sequence>MGETTGLNFFVNGDEINLIDPNPELTLAYYIRNTLKLTGTKLGCEEGACGACTVVVGRIDPNTKKVRYEAINSCLVPIFMVDHCSIITVEGISKDRIHPVQERLSRGHGTQCGFCSPGFTMAMYALLRNNPEPTMDEINQAIKGNLCRCTGYRPILEAFYSFSGEAKAGCCGGGAGGCPCKEQENVDPNQAGKLADFGLMTKYDASQEIIFPPKLLVNAWRADRNLALRGGRVTLHAPNSLNEVAKIASNLPDFKIISSGMISRLVLGLSPNVSRANWLSIHRIAEMGKVDVLEDRIIIGGALSIGQLEKAIRENVAAPDDMLRIFRKYSAEQVKNTASWAGALCSASPTSDFCALALAVNCQLHLFSLANWSRSKITVEQLFDTEGKTILKPTDVLTAIEFPREETNVHYLSYKHGKIKSSRLVAGLNKKSELLKVVSEKIFDSKEAHAEIIAVDPSEALKLPGVLAYIDEKDIPAGGSNTPLSGQLCLMNDNTRLFAAGKVESVGQMIGLIVANDVLTARRAAKLVNVEYSKLKSILDVEDGFQANELLGPAMHFGKEEDAVAADLAACEFQISGKVGLGGQEHIYMETQSCVAVPGEENEFILYTASQGAAFAQLSAAQLLGIPSNNFTVKIRRVGGAFGGKAGAQCGFARWPALLAAHKLKRPVSMVLHRQDDVMMTGKRHPAKCSYKVGFSSSGKIEAIHYETLVDGGWSIDNSIWVTKVIGCLAPTCFKIPSYRSTVYPVKTNKSSNTAFRGYGQPQAYFIMDAIVNHVAQSLGKRFEEVKELNFAHVGDLDPLGAKVRNDGMLECWEECKKMAEFTKLEKDVEEFNRNSPIIKRGVAMGTTRFGMPHPGPLEAASALVQICYDGAVSISIGGVEMGQGLNVKIQQCASRALGIPIDRINLLEVGTDKTTNAPVTGGSQGADIHGKAVKACCDKLIVGLKPFLEKAEGDWNTACFQAYLNKTPLQASEFITIERDQHGLGKDDPCYYTSGAICTLVELDTSNGEHRLVAVDIVMDVGESLNPAIDIGQIEGGFMQGYGLMTCEDLAYDQNGKLLTDTAYKYKIPTVQMVPDRFRVKLLEGISCYPEQIYRSKGIGEPPLMLATAVHAALLKAIIAKKKPEKPLVLDAPLTAKKLFEAVNRL</sequence>
<protein>
    <recommendedName>
        <fullName evidence="14">FAD-binding PCMH-type domain-containing protein</fullName>
    </recommendedName>
</protein>
<feature type="binding site" evidence="13">
    <location>
        <position position="147"/>
    </location>
    <ligand>
        <name>[2Fe-2S] cluster</name>
        <dbReference type="ChEBI" id="CHEBI:190135"/>
        <label>2</label>
    </ligand>
</feature>
<evidence type="ECO:0000256" key="10">
    <source>
        <dbReference type="ARBA" id="ARBA00034078"/>
    </source>
</evidence>
<evidence type="ECO:0000256" key="7">
    <source>
        <dbReference type="ARBA" id="ARBA00023004"/>
    </source>
</evidence>
<dbReference type="InterPro" id="IPR008274">
    <property type="entry name" value="AldOxase/xan_DH_MoCoBD1"/>
</dbReference>
<dbReference type="InterPro" id="IPR000674">
    <property type="entry name" value="Ald_Oxase/Xan_DH_a/b"/>
</dbReference>
<feature type="non-terminal residue" evidence="15">
    <location>
        <position position="1"/>
    </location>
</feature>
<dbReference type="Gene3D" id="3.90.1170.50">
    <property type="entry name" value="Aldehyde oxidase/xanthine dehydrogenase, a/b hammerhead"/>
    <property type="match status" value="1"/>
</dbReference>
<dbReference type="Pfam" id="PF00111">
    <property type="entry name" value="Fer2"/>
    <property type="match status" value="1"/>
</dbReference>
<evidence type="ECO:0000256" key="2">
    <source>
        <dbReference type="ARBA" id="ARBA00006849"/>
    </source>
</evidence>
<dbReference type="GO" id="GO:0016491">
    <property type="term" value="F:oxidoreductase activity"/>
    <property type="evidence" value="ECO:0007669"/>
    <property type="project" value="UniProtKB-KW"/>
</dbReference>
<dbReference type="InterPro" id="IPR001041">
    <property type="entry name" value="2Fe-2S_ferredoxin-type"/>
</dbReference>
<feature type="binding site" evidence="13">
    <location>
        <position position="52"/>
    </location>
    <ligand>
        <name>[2Fe-2S] cluster</name>
        <dbReference type="ChEBI" id="CHEBI:190135"/>
        <label>1</label>
    </ligand>
</feature>
<dbReference type="InterPro" id="IPR036884">
    <property type="entry name" value="2Fe-2S-bd_dom_sf"/>
</dbReference>
<evidence type="ECO:0000256" key="9">
    <source>
        <dbReference type="ARBA" id="ARBA00023027"/>
    </source>
</evidence>
<dbReference type="SUPFAM" id="SSF56176">
    <property type="entry name" value="FAD-binding/transporter-associated domain-like"/>
    <property type="match status" value="1"/>
</dbReference>
<dbReference type="InterPro" id="IPR016167">
    <property type="entry name" value="FAD-bd_PCMH_sub1"/>
</dbReference>
<keyword evidence="9" id="KW-0520">NAD</keyword>
<feature type="domain" description="FAD-binding PCMH-type" evidence="14">
    <location>
        <begin position="228"/>
        <end position="407"/>
    </location>
</feature>
<evidence type="ECO:0000256" key="8">
    <source>
        <dbReference type="ARBA" id="ARBA00023014"/>
    </source>
</evidence>
<dbReference type="Pfam" id="PF01799">
    <property type="entry name" value="Fer2_2"/>
    <property type="match status" value="1"/>
</dbReference>
<keyword evidence="3 13" id="KW-0500">Molybdenum</keyword>
<dbReference type="Proteomes" id="UP001177023">
    <property type="component" value="Unassembled WGS sequence"/>
</dbReference>
<feature type="binding site" evidence="12">
    <location>
        <position position="397"/>
    </location>
    <ligand>
        <name>FAD</name>
        <dbReference type="ChEBI" id="CHEBI:57692"/>
    </ligand>
</feature>
<dbReference type="Gene3D" id="3.30.465.10">
    <property type="match status" value="1"/>
</dbReference>
<dbReference type="Pfam" id="PF02738">
    <property type="entry name" value="MoCoBD_1"/>
    <property type="match status" value="1"/>
</dbReference>
<dbReference type="InterPro" id="IPR016166">
    <property type="entry name" value="FAD-bd_PCMH"/>
</dbReference>
<evidence type="ECO:0000256" key="13">
    <source>
        <dbReference type="PIRSR" id="PIRSR000127-3"/>
    </source>
</evidence>
<feature type="binding site" evidence="13">
    <location>
        <position position="49"/>
    </location>
    <ligand>
        <name>[2Fe-2S] cluster</name>
        <dbReference type="ChEBI" id="CHEBI:190135"/>
        <label>1</label>
    </ligand>
</feature>
<keyword evidence="12" id="KW-0285">Flavoprotein</keyword>
<evidence type="ECO:0000313" key="16">
    <source>
        <dbReference type="Proteomes" id="UP001177023"/>
    </source>
</evidence>
<dbReference type="InterPro" id="IPR046867">
    <property type="entry name" value="AldOxase/xan_DH_MoCoBD2"/>
</dbReference>
<keyword evidence="6" id="KW-0560">Oxidoreductase</keyword>
<dbReference type="Gene3D" id="3.10.20.30">
    <property type="match status" value="1"/>
</dbReference>
<proteinExistence type="inferred from homology"/>
<evidence type="ECO:0000259" key="14">
    <source>
        <dbReference type="PROSITE" id="PS51387"/>
    </source>
</evidence>
<dbReference type="PANTHER" id="PTHR11908:SF139">
    <property type="entry name" value="XANTHINE DEHYDROGENASE-RELATED"/>
    <property type="match status" value="1"/>
</dbReference>
<dbReference type="PROSITE" id="PS51387">
    <property type="entry name" value="FAD_PCMH"/>
    <property type="match status" value="1"/>
</dbReference>
<dbReference type="InterPro" id="IPR006058">
    <property type="entry name" value="2Fe2S_fd_BS"/>
</dbReference>
<feature type="binding site" evidence="13">
    <location>
        <position position="149"/>
    </location>
    <ligand>
        <name>[2Fe-2S] cluster</name>
        <dbReference type="ChEBI" id="CHEBI:190135"/>
        <label>2</label>
    </ligand>
</feature>
<evidence type="ECO:0000256" key="12">
    <source>
        <dbReference type="PIRSR" id="PIRSR000127-2"/>
    </source>
</evidence>
<evidence type="ECO:0000256" key="6">
    <source>
        <dbReference type="ARBA" id="ARBA00023002"/>
    </source>
</evidence>
<keyword evidence="16" id="KW-1185">Reference proteome</keyword>
<evidence type="ECO:0000256" key="11">
    <source>
        <dbReference type="PIRSR" id="PIRSR000127-1"/>
    </source>
</evidence>
<dbReference type="Gene3D" id="3.30.365.10">
    <property type="entry name" value="Aldehyde oxidase/xanthine dehydrogenase, molybdopterin binding domain"/>
    <property type="match status" value="4"/>
</dbReference>
<dbReference type="SUPFAM" id="SSF54292">
    <property type="entry name" value="2Fe-2S ferredoxin-like"/>
    <property type="match status" value="1"/>
</dbReference>
<dbReference type="Pfam" id="PF01315">
    <property type="entry name" value="Ald_Xan_dh_C"/>
    <property type="match status" value="1"/>
</dbReference>
<feature type="binding site" evidence="13">
    <location>
        <position position="115"/>
    </location>
    <ligand>
        <name>[2Fe-2S] cluster</name>
        <dbReference type="ChEBI" id="CHEBI:190135"/>
        <label>2</label>
    </ligand>
</feature>
<evidence type="ECO:0000256" key="4">
    <source>
        <dbReference type="ARBA" id="ARBA00022714"/>
    </source>
</evidence>
<comment type="cofactor">
    <cofactor evidence="10">
        <name>[2Fe-2S] cluster</name>
        <dbReference type="ChEBI" id="CHEBI:190135"/>
    </cofactor>
</comment>
<dbReference type="GO" id="GO:0071949">
    <property type="term" value="F:FAD binding"/>
    <property type="evidence" value="ECO:0007669"/>
    <property type="project" value="InterPro"/>
</dbReference>
<dbReference type="InterPro" id="IPR016169">
    <property type="entry name" value="FAD-bd_PCMH_sub2"/>
</dbReference>
<feature type="binding site" evidence="12">
    <location>
        <position position="352"/>
    </location>
    <ligand>
        <name>FAD</name>
        <dbReference type="ChEBI" id="CHEBI:57692"/>
    </ligand>
</feature>
<dbReference type="InterPro" id="IPR012675">
    <property type="entry name" value="Beta-grasp_dom_sf"/>
</dbReference>
<dbReference type="GO" id="GO:0005506">
    <property type="term" value="F:iron ion binding"/>
    <property type="evidence" value="ECO:0007669"/>
    <property type="project" value="InterPro"/>
</dbReference>
<dbReference type="InterPro" id="IPR037165">
    <property type="entry name" value="AldOxase/xan_DH_Mopterin-bd_sf"/>
</dbReference>